<dbReference type="Pfam" id="PF00356">
    <property type="entry name" value="LacI"/>
    <property type="match status" value="1"/>
</dbReference>
<dbReference type="CDD" id="cd01392">
    <property type="entry name" value="HTH_LacI"/>
    <property type="match status" value="1"/>
</dbReference>
<dbReference type="InterPro" id="IPR046335">
    <property type="entry name" value="LacI/GalR-like_sensor"/>
</dbReference>
<dbReference type="InterPro" id="IPR000843">
    <property type="entry name" value="HTH_LacI"/>
</dbReference>
<evidence type="ECO:0000256" key="2">
    <source>
        <dbReference type="ARBA" id="ARBA00023125"/>
    </source>
</evidence>
<dbReference type="Gene3D" id="3.40.50.2300">
    <property type="match status" value="2"/>
</dbReference>
<dbReference type="InterPro" id="IPR028082">
    <property type="entry name" value="Peripla_BP_I"/>
</dbReference>
<dbReference type="RefSeq" id="WP_019965199.1">
    <property type="nucleotide sequence ID" value="NZ_UGSK01000001.1"/>
</dbReference>
<dbReference type="EMBL" id="UGSK01000001">
    <property type="protein sequence ID" value="SUB00770.1"/>
    <property type="molecule type" value="Genomic_DNA"/>
</dbReference>
<reference evidence="5 6" key="1">
    <citation type="submission" date="2018-06" db="EMBL/GenBank/DDBJ databases">
        <authorList>
            <consortium name="Pathogen Informatics"/>
            <person name="Doyle S."/>
        </authorList>
    </citation>
    <scope>NUCLEOTIDE SEQUENCE [LARGE SCALE GENOMIC DNA]</scope>
    <source>
        <strain evidence="5 6">NCTC13350</strain>
    </source>
</reference>
<keyword evidence="1" id="KW-0805">Transcription regulation</keyword>
<keyword evidence="2" id="KW-0238">DNA-binding</keyword>
<name>A0A378ZVE1_9HYPH</name>
<dbReference type="GO" id="GO:0003700">
    <property type="term" value="F:DNA-binding transcription factor activity"/>
    <property type="evidence" value="ECO:0007669"/>
    <property type="project" value="TreeGrafter"/>
</dbReference>
<sequence length="333" mass="35149">MRVTADDVAEAAGVSRAMVSRAFTEGAPIAARKRAHVLAVAESLGYRPNRIARGLTGSQTGLIALVVGAVSRPYEAWLLETMSREIRAARNWPLLLQVQPGDELDNALEDALAYQVDGAIVAAGSVSPALAERCRNSGAPIVMVGRIMPGGDTDAVCCDNRLGLELLVDHLASSGRNKLAWIGGTPETFSNIERHDGLMQALARRGMKLLAARQGDYSVDSGLAQALTLLTAPEKPDAILCGNDAMALGAIAAARRLGLSVPGDVAIAGFDDIPAAAWEPYQLTTVRNPVLETTREALRLLRQRIDGHGGTQGSDPAAEIVRLAPELVIRQSA</sequence>
<keyword evidence="3" id="KW-0804">Transcription</keyword>
<evidence type="ECO:0000256" key="3">
    <source>
        <dbReference type="ARBA" id="ARBA00023163"/>
    </source>
</evidence>
<accession>A0A378ZVE1</accession>
<dbReference type="Proteomes" id="UP000255000">
    <property type="component" value="Unassembled WGS sequence"/>
</dbReference>
<dbReference type="SUPFAM" id="SSF53822">
    <property type="entry name" value="Periplasmic binding protein-like I"/>
    <property type="match status" value="1"/>
</dbReference>
<dbReference type="PROSITE" id="PS50932">
    <property type="entry name" value="HTH_LACI_2"/>
    <property type="match status" value="1"/>
</dbReference>
<evidence type="ECO:0000313" key="5">
    <source>
        <dbReference type="EMBL" id="SUB00770.1"/>
    </source>
</evidence>
<dbReference type="GO" id="GO:0000976">
    <property type="term" value="F:transcription cis-regulatory region binding"/>
    <property type="evidence" value="ECO:0007669"/>
    <property type="project" value="TreeGrafter"/>
</dbReference>
<dbReference type="CDD" id="cd06278">
    <property type="entry name" value="PBP1_LacI-like"/>
    <property type="match status" value="1"/>
</dbReference>
<feature type="domain" description="HTH lacI-type" evidence="4">
    <location>
        <begin position="3"/>
        <end position="57"/>
    </location>
</feature>
<gene>
    <name evidence="5" type="primary">ccpA_1</name>
    <name evidence="5" type="ORF">NCTC13350_01694</name>
</gene>
<dbReference type="AlphaFoldDB" id="A0A378ZVE1"/>
<evidence type="ECO:0000259" key="4">
    <source>
        <dbReference type="PROSITE" id="PS50932"/>
    </source>
</evidence>
<dbReference type="Pfam" id="PF13377">
    <property type="entry name" value="Peripla_BP_3"/>
    <property type="match status" value="1"/>
</dbReference>
<dbReference type="PANTHER" id="PTHR30146">
    <property type="entry name" value="LACI-RELATED TRANSCRIPTIONAL REPRESSOR"/>
    <property type="match status" value="1"/>
</dbReference>
<dbReference type="SUPFAM" id="SSF47413">
    <property type="entry name" value="lambda repressor-like DNA-binding domains"/>
    <property type="match status" value="1"/>
</dbReference>
<dbReference type="OrthoDB" id="8433438at2"/>
<protein>
    <submittedName>
        <fullName evidence="5">Catabolite control protein</fullName>
    </submittedName>
</protein>
<dbReference type="InterPro" id="IPR010982">
    <property type="entry name" value="Lambda_DNA-bd_dom_sf"/>
</dbReference>
<dbReference type="SMART" id="SM00354">
    <property type="entry name" value="HTH_LACI"/>
    <property type="match status" value="1"/>
</dbReference>
<proteinExistence type="predicted"/>
<evidence type="ECO:0000256" key="1">
    <source>
        <dbReference type="ARBA" id="ARBA00023015"/>
    </source>
</evidence>
<dbReference type="PANTHER" id="PTHR30146:SF153">
    <property type="entry name" value="LACTOSE OPERON REPRESSOR"/>
    <property type="match status" value="1"/>
</dbReference>
<evidence type="ECO:0000313" key="6">
    <source>
        <dbReference type="Proteomes" id="UP000255000"/>
    </source>
</evidence>
<dbReference type="Gene3D" id="1.10.260.40">
    <property type="entry name" value="lambda repressor-like DNA-binding domains"/>
    <property type="match status" value="1"/>
</dbReference>
<organism evidence="5 6">
    <name type="scientific">Pannonibacter phragmitetus</name>
    <dbReference type="NCBI Taxonomy" id="121719"/>
    <lineage>
        <taxon>Bacteria</taxon>
        <taxon>Pseudomonadati</taxon>
        <taxon>Pseudomonadota</taxon>
        <taxon>Alphaproteobacteria</taxon>
        <taxon>Hyphomicrobiales</taxon>
        <taxon>Stappiaceae</taxon>
        <taxon>Pannonibacter</taxon>
    </lineage>
</organism>